<evidence type="ECO:0000256" key="16">
    <source>
        <dbReference type="ARBA" id="ARBA00023156"/>
    </source>
</evidence>
<evidence type="ECO:0000256" key="17">
    <source>
        <dbReference type="ARBA" id="ARBA00023211"/>
    </source>
</evidence>
<evidence type="ECO:0000256" key="10">
    <source>
        <dbReference type="ARBA" id="ARBA00022723"/>
    </source>
</evidence>
<dbReference type="PROSITE" id="PS50142">
    <property type="entry name" value="RNASE_3_2"/>
    <property type="match status" value="2"/>
</dbReference>
<evidence type="ECO:0000256" key="23">
    <source>
        <dbReference type="PROSITE-ProRule" id="PRU00266"/>
    </source>
</evidence>
<keyword evidence="14" id="KW-0460">Magnesium</keyword>
<evidence type="ECO:0000256" key="20">
    <source>
        <dbReference type="ARBA" id="ARBA00060285"/>
    </source>
</evidence>
<evidence type="ECO:0000256" key="6">
    <source>
        <dbReference type="ARBA" id="ARBA00012177"/>
    </source>
</evidence>
<comment type="cofactor">
    <cofactor evidence="3">
        <name>Mg(2+)</name>
        <dbReference type="ChEBI" id="CHEBI:18420"/>
    </cofactor>
</comment>
<dbReference type="GO" id="GO:0070877">
    <property type="term" value="C:microprocessor complex"/>
    <property type="evidence" value="ECO:0007669"/>
    <property type="project" value="TreeGrafter"/>
</dbReference>
<feature type="region of interest" description="Disordered" evidence="24">
    <location>
        <begin position="1086"/>
        <end position="1124"/>
    </location>
</feature>
<evidence type="ECO:0000256" key="4">
    <source>
        <dbReference type="ARBA" id="ARBA00004123"/>
    </source>
</evidence>
<dbReference type="SUPFAM" id="SSF69065">
    <property type="entry name" value="RNase III domain-like"/>
    <property type="match status" value="2"/>
</dbReference>
<evidence type="ECO:0000259" key="26">
    <source>
        <dbReference type="PROSITE" id="PS50142"/>
    </source>
</evidence>
<keyword evidence="11" id="KW-0677">Repeat</keyword>
<feature type="region of interest" description="Disordered" evidence="24">
    <location>
        <begin position="25"/>
        <end position="110"/>
    </location>
</feature>
<keyword evidence="12" id="KW-0255">Endonuclease</keyword>
<gene>
    <name evidence="27" type="ORF">PYW07_012275</name>
</gene>
<dbReference type="GO" id="GO:0031054">
    <property type="term" value="P:pre-miRNA processing"/>
    <property type="evidence" value="ECO:0007669"/>
    <property type="project" value="InterPro"/>
</dbReference>
<feature type="domain" description="DRBM" evidence="25">
    <location>
        <begin position="994"/>
        <end position="1065"/>
    </location>
</feature>
<comment type="subcellular location">
    <subcellularLocation>
        <location evidence="4">Nucleus</location>
    </subcellularLocation>
</comment>
<dbReference type="CDD" id="cd00593">
    <property type="entry name" value="RIBOc"/>
    <property type="match status" value="2"/>
</dbReference>
<dbReference type="GO" id="GO:0006364">
    <property type="term" value="P:rRNA processing"/>
    <property type="evidence" value="ECO:0007669"/>
    <property type="project" value="InterPro"/>
</dbReference>
<dbReference type="HAMAP" id="MF_00104">
    <property type="entry name" value="RNase_III"/>
    <property type="match status" value="1"/>
</dbReference>
<comment type="function">
    <text evidence="20">Executes the initial step of microRNA (miRNA) processing in the nucleus, that is the cleavage of pri-miRNA to release pre-miRNA. Involved in pre-rRNA processing. Cleaves double-strand RNA and does not cleave single-strand RNA. Involved in fertility. Required for the function or synthesis of the let-7 miRNA.</text>
</comment>
<dbReference type="GO" id="GO:0004525">
    <property type="term" value="F:ribonuclease III activity"/>
    <property type="evidence" value="ECO:0007669"/>
    <property type="project" value="UniProtKB-EC"/>
</dbReference>
<evidence type="ECO:0000256" key="5">
    <source>
        <dbReference type="ARBA" id="ARBA00010183"/>
    </source>
</evidence>
<dbReference type="GO" id="GO:0031053">
    <property type="term" value="P:primary miRNA processing"/>
    <property type="evidence" value="ECO:0007669"/>
    <property type="project" value="TreeGrafter"/>
</dbReference>
<dbReference type="PROSITE" id="PS50137">
    <property type="entry name" value="DS_RBD"/>
    <property type="match status" value="1"/>
</dbReference>
<evidence type="ECO:0000256" key="11">
    <source>
        <dbReference type="ARBA" id="ARBA00022737"/>
    </source>
</evidence>
<comment type="similarity">
    <text evidence="5">Belongs to the ribonuclease III family.</text>
</comment>
<evidence type="ECO:0000256" key="3">
    <source>
        <dbReference type="ARBA" id="ARBA00001946"/>
    </source>
</evidence>
<evidence type="ECO:0000256" key="8">
    <source>
        <dbReference type="ARBA" id="ARBA00022517"/>
    </source>
</evidence>
<dbReference type="EMBL" id="JARGEI010000014">
    <property type="protein sequence ID" value="KAJ8720232.1"/>
    <property type="molecule type" value="Genomic_DNA"/>
</dbReference>
<evidence type="ECO:0000256" key="21">
    <source>
        <dbReference type="ARBA" id="ARBA00078955"/>
    </source>
</evidence>
<keyword evidence="13" id="KW-0378">Hydrolase</keyword>
<dbReference type="Pfam" id="PF00636">
    <property type="entry name" value="Ribonuclease_3"/>
    <property type="match status" value="1"/>
</dbReference>
<keyword evidence="16" id="KW-0221">Differentiation</keyword>
<dbReference type="InterPro" id="IPR000999">
    <property type="entry name" value="RNase_III_dom"/>
</dbReference>
<keyword evidence="8" id="KW-0690">Ribosome biogenesis</keyword>
<feature type="compositionally biased region" description="Basic and acidic residues" evidence="24">
    <location>
        <begin position="25"/>
        <end position="64"/>
    </location>
</feature>
<feature type="compositionally biased region" description="Basic and acidic residues" evidence="24">
    <location>
        <begin position="99"/>
        <end position="110"/>
    </location>
</feature>
<dbReference type="InterPro" id="IPR044442">
    <property type="entry name" value="RNAse_III_DSRM__animal"/>
</dbReference>
<dbReference type="InterPro" id="IPR014720">
    <property type="entry name" value="dsRBD_dom"/>
</dbReference>
<keyword evidence="28" id="KW-1185">Reference proteome</keyword>
<feature type="region of interest" description="Disordered" evidence="24">
    <location>
        <begin position="196"/>
        <end position="227"/>
    </location>
</feature>
<dbReference type="Gene3D" id="1.10.1520.10">
    <property type="entry name" value="Ribonuclease III domain"/>
    <property type="match status" value="2"/>
</dbReference>
<dbReference type="PANTHER" id="PTHR11207:SF0">
    <property type="entry name" value="RIBONUCLEASE 3"/>
    <property type="match status" value="1"/>
</dbReference>
<keyword evidence="16" id="KW-0334">Gonadal differentiation</keyword>
<evidence type="ECO:0000256" key="13">
    <source>
        <dbReference type="ARBA" id="ARBA00022801"/>
    </source>
</evidence>
<reference evidence="27" key="1">
    <citation type="submission" date="2023-03" db="EMBL/GenBank/DDBJ databases">
        <title>Chromosome-level genomes of two armyworms, Mythimna separata and Mythimna loreyi, provide insights into the biosynthesis and reception of sex pheromones.</title>
        <authorList>
            <person name="Zhao H."/>
        </authorList>
    </citation>
    <scope>NUCLEOTIDE SEQUENCE</scope>
    <source>
        <strain evidence="27">BeijingLab</strain>
        <tissue evidence="27">Pupa</tissue>
    </source>
</reference>
<sequence length="1188" mass="138664">MSQRDREKSYRQRFDKRQEFEQKRCEYERQEFEQKRCEYERCHSMPRMRENRSHNRAESHESRRSLRTPAGRISQHSPSRDRLLNRSRKLSHVSRHSRHESASKPMTDREKILEEFRKNYCNTSEDFIKKMEQWSKEQKSKKEKKSKEWYRSSPAEIYYKKVENGTGVQQTPKLEKICDTFFKELIERGRKARPEVDEMPPLKPFRGMCKDTEEGSSSSDSDDECFDDDGLRSYTDRIMQELKRKQSHPRRLHPEMWFNNPGEMNSGPLCRCSTRARRVGMQHGVYPGEEAFPKCVPTQSNIDKLFHYRITVSPPTNFLIKSPTIISHEEHEFLFSGFSMFSHYKLDKLPTCKVLRFNIEYTILYVEEPPPQNFTIKELDLFEEFLFYELLELVDLDLGKGTDTTCSQFHFMPRFVRYLSDGGTEVLSMCEVLKYLIAESGPLIAPESLKNVHNMDHYTWLKFVNSIKGMIVTYPGKKPCSMRVDQLDRSPDDGAGCSKNLIETFYPEIVHFGIRPTQLSYAGNPEYQKAFRLYVKNRHLIANMAKPTYGEREKLAAKEVKLREMRTQTKMKRDVTVALSSQGFHTTGLMCDVVQHAMLIPVLIRHLRFHKSLDSLEKKIGYKFKDRALLQTALTHPSYKENFGTNPDHARNTLSNCGIRQPEYGDRRIHFTRKKGIVPLINIMSRFAKKSATESDLKHNERLEFLGDAVVEFVATIHLFRMFPEISEGGLATYRCTLVQNQHLTILAKNIELEHYMLHTHGSDLCREVVMKLAMANCFEALMGSLFLDGGLEVADRVFGLALWYNEPDLLGVWEKERLHPLQEQEPLGDRKYIKDFEFLQKLVLFEDSIGVQFKHIRLLARAFTDRSVGFTNLTMGSNQRLEFLGDTVLQLVVSDRLYRYFPDHHEGHLSLLRSSLVNTRTQSMLCDDLDMYRYVLYNDTQDKPNTKKHKADLLEAFLGALFLDKNLKYCEVFCNACLFPRLPEFIMNQDWNDPKSKLQQCCLTLRSLEAGAPDVPIYKVLGSTGPTNTRKYTVGVYFRGKRLAAARAHTIHEAEMNAAEKALKCSHDLFPQLDHQKRVIDENVRHKKRSDRRRNKRKLSEDNIPKAYRLDKQDENTEESCIEVSDEEVIIDKSSEDTDTDSDSSKLKDIQVSSLLSDMQRIKEDMIKKNEYEKLLEKARRVDSDDE</sequence>
<name>A0AAD7YKW0_MYTSE</name>
<evidence type="ECO:0000256" key="19">
    <source>
        <dbReference type="ARBA" id="ARBA00032486"/>
    </source>
</evidence>
<dbReference type="GO" id="GO:0003723">
    <property type="term" value="F:RNA binding"/>
    <property type="evidence" value="ECO:0007669"/>
    <property type="project" value="UniProtKB-UniRule"/>
</dbReference>
<dbReference type="Pfam" id="PF00035">
    <property type="entry name" value="dsrm"/>
    <property type="match status" value="1"/>
</dbReference>
<keyword evidence="18" id="KW-0539">Nucleus</keyword>
<accession>A0AAD7YKW0</accession>
<feature type="compositionally biased region" description="Basic and acidic residues" evidence="24">
    <location>
        <begin position="1099"/>
        <end position="1116"/>
    </location>
</feature>
<evidence type="ECO:0000256" key="18">
    <source>
        <dbReference type="ARBA" id="ARBA00023242"/>
    </source>
</evidence>
<evidence type="ECO:0000256" key="2">
    <source>
        <dbReference type="ARBA" id="ARBA00001936"/>
    </source>
</evidence>
<evidence type="ECO:0000256" key="15">
    <source>
        <dbReference type="ARBA" id="ARBA00022884"/>
    </source>
</evidence>
<dbReference type="Proteomes" id="UP001231518">
    <property type="component" value="Chromosome 3"/>
</dbReference>
<comment type="caution">
    <text evidence="27">The sequence shown here is derived from an EMBL/GenBank/DDBJ whole genome shotgun (WGS) entry which is preliminary data.</text>
</comment>
<evidence type="ECO:0000313" key="28">
    <source>
        <dbReference type="Proteomes" id="UP001231518"/>
    </source>
</evidence>
<dbReference type="GO" id="GO:0007506">
    <property type="term" value="P:gonadal mesoderm development"/>
    <property type="evidence" value="ECO:0007669"/>
    <property type="project" value="UniProtKB-KW"/>
</dbReference>
<evidence type="ECO:0000256" key="14">
    <source>
        <dbReference type="ARBA" id="ARBA00022842"/>
    </source>
</evidence>
<evidence type="ECO:0000256" key="1">
    <source>
        <dbReference type="ARBA" id="ARBA00000109"/>
    </source>
</evidence>
<keyword evidence="10" id="KW-0479">Metal-binding</keyword>
<dbReference type="PROSITE" id="PS00517">
    <property type="entry name" value="RNASE_3_1"/>
    <property type="match status" value="1"/>
</dbReference>
<dbReference type="Gene3D" id="3.30.160.20">
    <property type="match status" value="1"/>
</dbReference>
<comment type="catalytic activity">
    <reaction evidence="1">
        <text>Endonucleolytic cleavage to 5'-phosphomonoester.</text>
        <dbReference type="EC" id="3.1.26.3"/>
    </reaction>
</comment>
<dbReference type="PANTHER" id="PTHR11207">
    <property type="entry name" value="RIBONUCLEASE III"/>
    <property type="match status" value="1"/>
</dbReference>
<keyword evidence="17" id="KW-0464">Manganese</keyword>
<dbReference type="FunFam" id="1.10.1520.10:FF:000002">
    <property type="entry name" value="Drosha ribonuclease III"/>
    <property type="match status" value="1"/>
</dbReference>
<dbReference type="Pfam" id="PF14622">
    <property type="entry name" value="Ribonucleas_3_3"/>
    <property type="match status" value="1"/>
</dbReference>
<comment type="cofactor">
    <cofactor evidence="2">
        <name>Mn(2+)</name>
        <dbReference type="ChEBI" id="CHEBI:29035"/>
    </cofactor>
</comment>
<evidence type="ECO:0000256" key="24">
    <source>
        <dbReference type="SAM" id="MobiDB-lite"/>
    </source>
</evidence>
<organism evidence="27 28">
    <name type="scientific">Mythimna separata</name>
    <name type="common">Oriental armyworm</name>
    <name type="synonym">Pseudaletia separata</name>
    <dbReference type="NCBI Taxonomy" id="271217"/>
    <lineage>
        <taxon>Eukaryota</taxon>
        <taxon>Metazoa</taxon>
        <taxon>Ecdysozoa</taxon>
        <taxon>Arthropoda</taxon>
        <taxon>Hexapoda</taxon>
        <taxon>Insecta</taxon>
        <taxon>Pterygota</taxon>
        <taxon>Neoptera</taxon>
        <taxon>Endopterygota</taxon>
        <taxon>Lepidoptera</taxon>
        <taxon>Glossata</taxon>
        <taxon>Ditrysia</taxon>
        <taxon>Noctuoidea</taxon>
        <taxon>Noctuidae</taxon>
        <taxon>Noctuinae</taxon>
        <taxon>Hadenini</taxon>
        <taxon>Mythimna</taxon>
    </lineage>
</organism>
<dbReference type="Pfam" id="PF26050">
    <property type="entry name" value="Helical_CED_Drosha"/>
    <property type="match status" value="1"/>
</dbReference>
<dbReference type="SMART" id="SM00358">
    <property type="entry name" value="DSRM"/>
    <property type="match status" value="1"/>
</dbReference>
<evidence type="ECO:0000256" key="22">
    <source>
        <dbReference type="ARBA" id="ARBA00083702"/>
    </source>
</evidence>
<dbReference type="InterPro" id="IPR058938">
    <property type="entry name" value="Helical_CED_Drosha"/>
</dbReference>
<dbReference type="InterPro" id="IPR036389">
    <property type="entry name" value="RNase_III_sf"/>
</dbReference>
<dbReference type="SUPFAM" id="SSF54768">
    <property type="entry name" value="dsRNA-binding domain-like"/>
    <property type="match status" value="1"/>
</dbReference>
<proteinExistence type="inferred from homology"/>
<dbReference type="AlphaFoldDB" id="A0AAD7YKW0"/>
<feature type="domain" description="RNase III" evidence="26">
    <location>
        <begin position="613"/>
        <end position="791"/>
    </location>
</feature>
<dbReference type="CDD" id="cd19877">
    <property type="entry name" value="DSRM_RNAse_III_meta_like"/>
    <property type="match status" value="1"/>
</dbReference>
<keyword evidence="15 23" id="KW-0694">RNA-binding</keyword>
<dbReference type="SMART" id="SM00535">
    <property type="entry name" value="RIBOc"/>
    <property type="match status" value="2"/>
</dbReference>
<dbReference type="FunFam" id="3.30.160.20:FF:000012">
    <property type="entry name" value="Drosha ribonuclease III"/>
    <property type="match status" value="1"/>
</dbReference>
<evidence type="ECO:0000256" key="9">
    <source>
        <dbReference type="ARBA" id="ARBA00022722"/>
    </source>
</evidence>
<evidence type="ECO:0000313" key="27">
    <source>
        <dbReference type="EMBL" id="KAJ8720232.1"/>
    </source>
</evidence>
<evidence type="ECO:0000259" key="25">
    <source>
        <dbReference type="PROSITE" id="PS50137"/>
    </source>
</evidence>
<dbReference type="EC" id="3.1.26.3" evidence="6"/>
<feature type="compositionally biased region" description="Basic residues" evidence="24">
    <location>
        <begin position="85"/>
        <end position="98"/>
    </location>
</feature>
<dbReference type="GO" id="GO:0046872">
    <property type="term" value="F:metal ion binding"/>
    <property type="evidence" value="ECO:0007669"/>
    <property type="project" value="UniProtKB-KW"/>
</dbReference>
<evidence type="ECO:0000256" key="7">
    <source>
        <dbReference type="ARBA" id="ARBA00017706"/>
    </source>
</evidence>
<protein>
    <recommendedName>
        <fullName evidence="7">Ribonuclease 3</fullName>
        <ecNumber evidence="6">3.1.26.3</ecNumber>
    </recommendedName>
    <alternativeName>
        <fullName evidence="19">Ribonuclease III</fullName>
    </alternativeName>
    <alternativeName>
        <fullName evidence="21 22">protein Drosha</fullName>
    </alternativeName>
</protein>
<feature type="compositionally biased region" description="Basic residues" evidence="24">
    <location>
        <begin position="1086"/>
        <end position="1098"/>
    </location>
</feature>
<evidence type="ECO:0000256" key="12">
    <source>
        <dbReference type="ARBA" id="ARBA00022759"/>
    </source>
</evidence>
<keyword evidence="9" id="KW-0540">Nuclease</keyword>
<feature type="domain" description="RNase III" evidence="26">
    <location>
        <begin position="843"/>
        <end position="967"/>
    </location>
</feature>
<dbReference type="InterPro" id="IPR011907">
    <property type="entry name" value="RNase_III"/>
</dbReference>